<dbReference type="GO" id="GO:1990904">
    <property type="term" value="C:ribonucleoprotein complex"/>
    <property type="evidence" value="ECO:0007669"/>
    <property type="project" value="TreeGrafter"/>
</dbReference>
<protein>
    <submittedName>
        <fullName evidence="4">PIH1 domain-containing protein 2</fullName>
    </submittedName>
</protein>
<dbReference type="GO" id="GO:0097255">
    <property type="term" value="C:R2TP complex"/>
    <property type="evidence" value="ECO:0007669"/>
    <property type="project" value="TreeGrafter"/>
</dbReference>
<dbReference type="GO" id="GO:0000492">
    <property type="term" value="P:box C/D snoRNP assembly"/>
    <property type="evidence" value="ECO:0007669"/>
    <property type="project" value="TreeGrafter"/>
</dbReference>
<sequence length="374" mass="40591">MVVVLGGPRIVGNGPERGVLYVNVCSWTRVPAARDPGSPVPVCGGRLGTHTDQDGGGGYTVLDVAFSPSELQRDRGGELDPQVCLLALDFAQRQHGLKLSERYHRVTGGPKGSLEDVYRRLGFRPQPGGPTTRPDPVSSPASLLQHISSLRMEDTEEDQSTEIVIGPKPAGAAAGADEREENKNKKALIQVISSTFAAQQPQVPQYQLAVIPGAEGRSRGAVELTVELPRVVSMSQCQLSVSQEDVLLEVDDLYHLLVDLPEMVDEDSAFATFNKKERRLTLRRVQAVHEAGHALLQRVQSVMQRVVTREVVPQTAQGFPDQLQLLPLNTTAGDTEDNSMKPGSHEIKSSFNERMCIRGGLGSFPHSESDNISP</sequence>
<evidence type="ECO:0000259" key="3">
    <source>
        <dbReference type="Pfam" id="PF18201"/>
    </source>
</evidence>
<keyword evidence="5" id="KW-1185">Reference proteome</keyword>
<dbReference type="AlphaFoldDB" id="A0AA47MAC9"/>
<dbReference type="PANTHER" id="PTHR22997">
    <property type="entry name" value="PIH1 DOMAIN-CONTAINING PROTEIN 1"/>
    <property type="match status" value="1"/>
</dbReference>
<reference evidence="4" key="1">
    <citation type="journal article" date="2023" name="Front. Mar. Sci.">
        <title>A new Merluccius polli reference genome to investigate the effects of global change in West African waters.</title>
        <authorList>
            <person name="Mateo J.L."/>
            <person name="Blanco-Fernandez C."/>
            <person name="Garcia-Vazquez E."/>
            <person name="Machado-Schiaffino G."/>
        </authorList>
    </citation>
    <scope>NUCLEOTIDE SEQUENCE</scope>
    <source>
        <strain evidence="4">C29</strain>
        <tissue evidence="4">Fin</tissue>
    </source>
</reference>
<evidence type="ECO:0000313" key="4">
    <source>
        <dbReference type="EMBL" id="KAK0136568.1"/>
    </source>
</evidence>
<proteinExistence type="inferred from homology"/>
<comment type="caution">
    <text evidence="4">The sequence shown here is derived from an EMBL/GenBank/DDBJ whole genome shotgun (WGS) entry which is preliminary data.</text>
</comment>
<accession>A0AA47MAC9</accession>
<dbReference type="InterPro" id="IPR050734">
    <property type="entry name" value="PIH1/Kintoun_subfamily"/>
</dbReference>
<dbReference type="GO" id="GO:0006364">
    <property type="term" value="P:rRNA processing"/>
    <property type="evidence" value="ECO:0007669"/>
    <property type="project" value="TreeGrafter"/>
</dbReference>
<comment type="similarity">
    <text evidence="1">Belongs to the PIH1 family.</text>
</comment>
<feature type="domain" description="PIH1D1/2/3 CS-like" evidence="3">
    <location>
        <begin position="223"/>
        <end position="283"/>
    </location>
</feature>
<dbReference type="Proteomes" id="UP001174136">
    <property type="component" value="Unassembled WGS sequence"/>
</dbReference>
<evidence type="ECO:0000256" key="1">
    <source>
        <dbReference type="ARBA" id="ARBA00008511"/>
    </source>
</evidence>
<evidence type="ECO:0000313" key="5">
    <source>
        <dbReference type="Proteomes" id="UP001174136"/>
    </source>
</evidence>
<feature type="region of interest" description="Disordered" evidence="2">
    <location>
        <begin position="122"/>
        <end position="141"/>
    </location>
</feature>
<dbReference type="InterPro" id="IPR041442">
    <property type="entry name" value="PIH1D1/2/3_CS-like"/>
</dbReference>
<dbReference type="PANTHER" id="PTHR22997:SF6">
    <property type="entry name" value="PIH1 DOMAIN-CONTAINING PROTEIN 2"/>
    <property type="match status" value="1"/>
</dbReference>
<gene>
    <name evidence="4" type="primary">pih1d2</name>
    <name evidence="4" type="ORF">N1851_027277</name>
</gene>
<organism evidence="4 5">
    <name type="scientific">Merluccius polli</name>
    <name type="common">Benguela hake</name>
    <name type="synonym">Merluccius cadenati</name>
    <dbReference type="NCBI Taxonomy" id="89951"/>
    <lineage>
        <taxon>Eukaryota</taxon>
        <taxon>Metazoa</taxon>
        <taxon>Chordata</taxon>
        <taxon>Craniata</taxon>
        <taxon>Vertebrata</taxon>
        <taxon>Euteleostomi</taxon>
        <taxon>Actinopterygii</taxon>
        <taxon>Neopterygii</taxon>
        <taxon>Teleostei</taxon>
        <taxon>Neoteleostei</taxon>
        <taxon>Acanthomorphata</taxon>
        <taxon>Zeiogadaria</taxon>
        <taxon>Gadariae</taxon>
        <taxon>Gadiformes</taxon>
        <taxon>Gadoidei</taxon>
        <taxon>Merlucciidae</taxon>
        <taxon>Merluccius</taxon>
    </lineage>
</organism>
<dbReference type="GO" id="GO:0005737">
    <property type="term" value="C:cytoplasm"/>
    <property type="evidence" value="ECO:0007669"/>
    <property type="project" value="TreeGrafter"/>
</dbReference>
<dbReference type="EMBL" id="JAOPHQ010005142">
    <property type="protein sequence ID" value="KAK0136568.1"/>
    <property type="molecule type" value="Genomic_DNA"/>
</dbReference>
<dbReference type="Pfam" id="PF18201">
    <property type="entry name" value="PIH1_CS"/>
    <property type="match status" value="1"/>
</dbReference>
<name>A0AA47MAC9_MERPO</name>
<evidence type="ECO:0000256" key="2">
    <source>
        <dbReference type="SAM" id="MobiDB-lite"/>
    </source>
</evidence>